<feature type="region of interest" description="Disordered" evidence="1">
    <location>
        <begin position="170"/>
        <end position="190"/>
    </location>
</feature>
<dbReference type="OrthoDB" id="3174922at2759"/>
<feature type="compositionally biased region" description="Low complexity" evidence="1">
    <location>
        <begin position="66"/>
        <end position="77"/>
    </location>
</feature>
<protein>
    <submittedName>
        <fullName evidence="2">Uncharacterized protein</fullName>
    </submittedName>
</protein>
<organism evidence="2 3">
    <name type="scientific">Ceratobasidium theobromae</name>
    <dbReference type="NCBI Taxonomy" id="1582974"/>
    <lineage>
        <taxon>Eukaryota</taxon>
        <taxon>Fungi</taxon>
        <taxon>Dikarya</taxon>
        <taxon>Basidiomycota</taxon>
        <taxon>Agaricomycotina</taxon>
        <taxon>Agaricomycetes</taxon>
        <taxon>Cantharellales</taxon>
        <taxon>Ceratobasidiaceae</taxon>
        <taxon>Ceratobasidium</taxon>
    </lineage>
</organism>
<proteinExistence type="predicted"/>
<dbReference type="Proteomes" id="UP000383932">
    <property type="component" value="Unassembled WGS sequence"/>
</dbReference>
<name>A0A5N5QRS9_9AGAM</name>
<accession>A0A5N5QRS9</accession>
<comment type="caution">
    <text evidence="2">The sequence shown here is derived from an EMBL/GenBank/DDBJ whole genome shotgun (WGS) entry which is preliminary data.</text>
</comment>
<dbReference type="EMBL" id="SSOP01000020">
    <property type="protein sequence ID" value="KAB5594472.1"/>
    <property type="molecule type" value="Genomic_DNA"/>
</dbReference>
<evidence type="ECO:0000313" key="3">
    <source>
        <dbReference type="Proteomes" id="UP000383932"/>
    </source>
</evidence>
<feature type="region of interest" description="Disordered" evidence="1">
    <location>
        <begin position="66"/>
        <end position="101"/>
    </location>
</feature>
<gene>
    <name evidence="2" type="ORF">CTheo_2103</name>
</gene>
<evidence type="ECO:0000313" key="2">
    <source>
        <dbReference type="EMBL" id="KAB5594472.1"/>
    </source>
</evidence>
<keyword evidence="3" id="KW-1185">Reference proteome</keyword>
<sequence>MGRLHFSSAPKYQKVEPACEVQTIPTWADQAFDPEAEILNGQMMVYEAFLDRGGRPPLADDADAISELTSESSSSAATEDEEYTSERPAPPSPRLNEFDDFVRVEVPRTEPDGRPLTMPRPSSPLRQSITSANLDDPHSHIYQVAVQHSDEDRLFGYYQARTTYERERLPYASRPPPGLDPRTASPARRFPGHPRFLSRVEGQRAPLANPPVSDHPHVRPRSASVSDVLTRGARVPDRWWATHPSGSYKLTIYSGSPLLKGHPCLAEF</sequence>
<reference evidence="2 3" key="1">
    <citation type="journal article" date="2019" name="Fungal Biol. Biotechnol.">
        <title>Draft genome sequence of fastidious pathogen Ceratobasidium theobromae, which causes vascular-streak dieback in Theobroma cacao.</title>
        <authorList>
            <person name="Ali S.S."/>
            <person name="Asman A."/>
            <person name="Shao J."/>
            <person name="Firmansyah A.P."/>
            <person name="Susilo A.W."/>
            <person name="Rosmana A."/>
            <person name="McMahon P."/>
            <person name="Junaid M."/>
            <person name="Guest D."/>
            <person name="Kheng T.Y."/>
            <person name="Meinhardt L.W."/>
            <person name="Bailey B.A."/>
        </authorList>
    </citation>
    <scope>NUCLEOTIDE SEQUENCE [LARGE SCALE GENOMIC DNA]</scope>
    <source>
        <strain evidence="2 3">CT2</strain>
    </source>
</reference>
<evidence type="ECO:0000256" key="1">
    <source>
        <dbReference type="SAM" id="MobiDB-lite"/>
    </source>
</evidence>
<dbReference type="AlphaFoldDB" id="A0A5N5QRS9"/>